<dbReference type="AlphaFoldDB" id="A0A090RVF2"/>
<organism evidence="5 6">
    <name type="scientific">Vibrio maritimus</name>
    <dbReference type="NCBI Taxonomy" id="990268"/>
    <lineage>
        <taxon>Bacteria</taxon>
        <taxon>Pseudomonadati</taxon>
        <taxon>Pseudomonadota</taxon>
        <taxon>Gammaproteobacteria</taxon>
        <taxon>Vibrionales</taxon>
        <taxon>Vibrionaceae</taxon>
        <taxon>Vibrio</taxon>
    </lineage>
</organism>
<reference evidence="5 6" key="1">
    <citation type="submission" date="2014-09" db="EMBL/GenBank/DDBJ databases">
        <title>Vibrio maritimus JCM 19235. (C45) whole genome shotgun sequence.</title>
        <authorList>
            <person name="Sawabe T."/>
            <person name="Meirelles P."/>
            <person name="Nakanishi M."/>
            <person name="Sayaka M."/>
            <person name="Hattori M."/>
            <person name="Ohkuma M."/>
        </authorList>
    </citation>
    <scope>NUCLEOTIDE SEQUENCE [LARGE SCALE GENOMIC DNA]</scope>
    <source>
        <strain evidence="6">JCM19235</strain>
    </source>
</reference>
<keyword evidence="3" id="KW-0472">Membrane</keyword>
<name>A0A090RVF2_9VIBR</name>
<evidence type="ECO:0000256" key="3">
    <source>
        <dbReference type="SAM" id="Phobius"/>
    </source>
</evidence>
<dbReference type="InterPro" id="IPR029151">
    <property type="entry name" value="Sensor-like_sf"/>
</dbReference>
<dbReference type="InterPro" id="IPR015387">
    <property type="entry name" value="LuxQ-periplasm_dom"/>
</dbReference>
<comment type="subcellular location">
    <subcellularLocation>
        <location evidence="1">Cell inner membrane</location>
        <topology evidence="1">Multi-pass membrane protein</topology>
    </subcellularLocation>
</comment>
<keyword evidence="2" id="KW-0997">Cell inner membrane</keyword>
<dbReference type="GO" id="GO:0004673">
    <property type="term" value="F:protein histidine kinase activity"/>
    <property type="evidence" value="ECO:0007669"/>
    <property type="project" value="InterPro"/>
</dbReference>
<sequence>MPLTDFNNRKTLATLITRTVIWVVGLFTIGMLVQSWHLSRDIVREEVQRSSRQTSALVVNYFNYRLATLQILQDSNAKSDAVENFFQSRDAQSLDYFFFVKITCSQLIHRIFDISQPIQTLFGMTVMRFLWA</sequence>
<evidence type="ECO:0000256" key="1">
    <source>
        <dbReference type="ARBA" id="ARBA00004429"/>
    </source>
</evidence>
<reference evidence="5 6" key="2">
    <citation type="submission" date="2014-09" db="EMBL/GenBank/DDBJ databases">
        <authorList>
            <consortium name="NBRP consortium"/>
            <person name="Sawabe T."/>
            <person name="Meirelles P."/>
            <person name="Nakanishi M."/>
            <person name="Sayaka M."/>
            <person name="Hattori M."/>
            <person name="Ohkuma M."/>
        </authorList>
    </citation>
    <scope>NUCLEOTIDE SEQUENCE [LARGE SCALE GENOMIC DNA]</scope>
    <source>
        <strain evidence="6">JCM19235</strain>
    </source>
</reference>
<keyword evidence="5" id="KW-0418">Kinase</keyword>
<dbReference type="EMBL" id="BBMR01000002">
    <property type="protein sequence ID" value="GAL18209.1"/>
    <property type="molecule type" value="Genomic_DNA"/>
</dbReference>
<keyword evidence="3" id="KW-1133">Transmembrane helix</keyword>
<evidence type="ECO:0000313" key="6">
    <source>
        <dbReference type="Proteomes" id="UP000029228"/>
    </source>
</evidence>
<comment type="caution">
    <text evidence="5">The sequence shown here is derived from an EMBL/GenBank/DDBJ whole genome shotgun (WGS) entry which is preliminary data.</text>
</comment>
<dbReference type="GO" id="GO:0005886">
    <property type="term" value="C:plasma membrane"/>
    <property type="evidence" value="ECO:0007669"/>
    <property type="project" value="UniProtKB-SubCell"/>
</dbReference>
<gene>
    <name evidence="5" type="ORF">JCM19235_6762</name>
</gene>
<dbReference type="SUPFAM" id="SSF103190">
    <property type="entry name" value="Sensory domain-like"/>
    <property type="match status" value="1"/>
</dbReference>
<evidence type="ECO:0000259" key="4">
    <source>
        <dbReference type="Pfam" id="PF09308"/>
    </source>
</evidence>
<protein>
    <submittedName>
        <fullName evidence="5">Autoinducer 2 sensor kinase/phosphatase LuxQ</fullName>
    </submittedName>
</protein>
<dbReference type="Gene3D" id="3.30.450.220">
    <property type="entry name" value="LuxQ periplasmic domain, N-terminal subdomain"/>
    <property type="match status" value="1"/>
</dbReference>
<keyword evidence="2" id="KW-1003">Cell membrane</keyword>
<accession>A0A090RVF2</accession>
<dbReference type="InterPro" id="IPR043056">
    <property type="entry name" value="LuxQ-periplasm_N"/>
</dbReference>
<evidence type="ECO:0000256" key="2">
    <source>
        <dbReference type="ARBA" id="ARBA00022519"/>
    </source>
</evidence>
<keyword evidence="6" id="KW-1185">Reference proteome</keyword>
<feature type="domain" description="LuxQ periplasmic" evidence="4">
    <location>
        <begin position="39"/>
        <end position="98"/>
    </location>
</feature>
<keyword evidence="5" id="KW-0808">Transferase</keyword>
<dbReference type="Pfam" id="PF09308">
    <property type="entry name" value="LuxQ-periplasm"/>
    <property type="match status" value="1"/>
</dbReference>
<keyword evidence="3" id="KW-0812">Transmembrane</keyword>
<dbReference type="Proteomes" id="UP000029228">
    <property type="component" value="Unassembled WGS sequence"/>
</dbReference>
<proteinExistence type="predicted"/>
<feature type="transmembrane region" description="Helical" evidence="3">
    <location>
        <begin position="12"/>
        <end position="33"/>
    </location>
</feature>
<evidence type="ECO:0000313" key="5">
    <source>
        <dbReference type="EMBL" id="GAL18209.1"/>
    </source>
</evidence>
<dbReference type="GO" id="GO:0016791">
    <property type="term" value="F:phosphatase activity"/>
    <property type="evidence" value="ECO:0007669"/>
    <property type="project" value="InterPro"/>
</dbReference>
<dbReference type="STRING" id="990268.JCM19235_6762"/>